<keyword evidence="1" id="KW-0067">ATP-binding</keyword>
<comment type="similarity">
    <text evidence="1">Belongs to the AAA ATPase family.</text>
</comment>
<name>A0ABN8B534_CHISP</name>
<dbReference type="InterPro" id="IPR027417">
    <property type="entry name" value="P-loop_NTPase"/>
</dbReference>
<proteinExistence type="inferred from homology"/>
<gene>
    <name evidence="3" type="ORF">CHILSU_LOCUS7710</name>
</gene>
<dbReference type="EMBL" id="OU963921">
    <property type="protein sequence ID" value="CAH0404383.1"/>
    <property type="molecule type" value="Genomic_DNA"/>
</dbReference>
<evidence type="ECO:0000256" key="1">
    <source>
        <dbReference type="RuleBase" id="RU003651"/>
    </source>
</evidence>
<dbReference type="PANTHER" id="PTHR23076:SF97">
    <property type="entry name" value="ATP-DEPENDENT ZINC METALLOPROTEASE YME1L1"/>
    <property type="match status" value="1"/>
</dbReference>
<accession>A0ABN8B534</accession>
<reference evidence="3" key="1">
    <citation type="submission" date="2021-12" db="EMBL/GenBank/DDBJ databases">
        <authorList>
            <person name="King R."/>
        </authorList>
    </citation>
    <scope>NUCLEOTIDE SEQUENCE</scope>
</reference>
<dbReference type="PROSITE" id="PS00674">
    <property type="entry name" value="AAA"/>
    <property type="match status" value="1"/>
</dbReference>
<evidence type="ECO:0000313" key="4">
    <source>
        <dbReference type="Proteomes" id="UP001153292"/>
    </source>
</evidence>
<dbReference type="Proteomes" id="UP001153292">
    <property type="component" value="Chromosome 28"/>
</dbReference>
<dbReference type="Gene3D" id="3.40.50.300">
    <property type="entry name" value="P-loop containing nucleotide triphosphate hydrolases"/>
    <property type="match status" value="2"/>
</dbReference>
<dbReference type="InterPro" id="IPR003960">
    <property type="entry name" value="ATPase_AAA_CS"/>
</dbReference>
<feature type="domain" description="ATPase AAA-type core" evidence="2">
    <location>
        <begin position="173"/>
        <end position="194"/>
    </location>
</feature>
<dbReference type="PANTHER" id="PTHR23076">
    <property type="entry name" value="METALLOPROTEASE M41 FTSH"/>
    <property type="match status" value="1"/>
</dbReference>
<keyword evidence="4" id="KW-1185">Reference proteome</keyword>
<keyword evidence="1" id="KW-0547">Nucleotide-binding</keyword>
<evidence type="ECO:0000313" key="3">
    <source>
        <dbReference type="EMBL" id="CAH0404383.1"/>
    </source>
</evidence>
<dbReference type="SUPFAM" id="SSF52540">
    <property type="entry name" value="P-loop containing nucleoside triphosphate hydrolases"/>
    <property type="match status" value="1"/>
</dbReference>
<dbReference type="Pfam" id="PF00004">
    <property type="entry name" value="AAA"/>
    <property type="match status" value="2"/>
</dbReference>
<evidence type="ECO:0000259" key="2">
    <source>
        <dbReference type="Pfam" id="PF00004"/>
    </source>
</evidence>
<feature type="domain" description="ATPase AAA-type core" evidence="2">
    <location>
        <begin position="196"/>
        <end position="225"/>
    </location>
</feature>
<sequence length="227" mass="25452">MRPCSKSESLEEAVRNFDKNDLAEMRKVDLRSLATLSKATRRSLNFSKEFQSAKKVSFISAETFDKNKNGWTPQSSTTPTVTVDLRRHNTSLQKDTFQYSVQVRGFKTERGVHADQKRNPNLINRLRKFFGQIQLGNQVEVDPEDISVTFDDVEFLKSPEKFSKLGGKLPKGVLLVGPPGTGKTLLARAVAGEARNEGVIVLGATNRREDLDQALLRPGRFDVEVSR</sequence>
<organism evidence="3 4">
    <name type="scientific">Chilo suppressalis</name>
    <name type="common">Asiatic rice borer moth</name>
    <dbReference type="NCBI Taxonomy" id="168631"/>
    <lineage>
        <taxon>Eukaryota</taxon>
        <taxon>Metazoa</taxon>
        <taxon>Ecdysozoa</taxon>
        <taxon>Arthropoda</taxon>
        <taxon>Hexapoda</taxon>
        <taxon>Insecta</taxon>
        <taxon>Pterygota</taxon>
        <taxon>Neoptera</taxon>
        <taxon>Endopterygota</taxon>
        <taxon>Lepidoptera</taxon>
        <taxon>Glossata</taxon>
        <taxon>Ditrysia</taxon>
        <taxon>Pyraloidea</taxon>
        <taxon>Crambidae</taxon>
        <taxon>Crambinae</taxon>
        <taxon>Chilo</taxon>
    </lineage>
</organism>
<dbReference type="InterPro" id="IPR003959">
    <property type="entry name" value="ATPase_AAA_core"/>
</dbReference>
<protein>
    <recommendedName>
        <fullName evidence="2">ATPase AAA-type core domain-containing protein</fullName>
    </recommendedName>
</protein>